<accession>A0ABQ3UH04</accession>
<dbReference type="Pfam" id="PF07366">
    <property type="entry name" value="SnoaL"/>
    <property type="match status" value="1"/>
</dbReference>
<evidence type="ECO:0000313" key="1">
    <source>
        <dbReference type="EMBL" id="GHO51990.1"/>
    </source>
</evidence>
<dbReference type="EMBL" id="BNJG01000001">
    <property type="protein sequence ID" value="GHO51990.1"/>
    <property type="molecule type" value="Genomic_DNA"/>
</dbReference>
<name>A0ABQ3UH04_9CHLR</name>
<gene>
    <name evidence="1" type="ORF">KSB_04650</name>
</gene>
<dbReference type="InterPro" id="IPR009959">
    <property type="entry name" value="Cyclase_SnoaL-like"/>
</dbReference>
<dbReference type="PANTHER" id="PTHR38436">
    <property type="entry name" value="POLYKETIDE CYCLASE SNOAL-LIKE DOMAIN"/>
    <property type="match status" value="1"/>
</dbReference>
<protein>
    <recommendedName>
        <fullName evidence="3">Ester cyclase</fullName>
    </recommendedName>
</protein>
<comment type="caution">
    <text evidence="1">The sequence shown here is derived from an EMBL/GenBank/DDBJ whole genome shotgun (WGS) entry which is preliminary data.</text>
</comment>
<organism evidence="1 2">
    <name type="scientific">Ktedonobacter robiniae</name>
    <dbReference type="NCBI Taxonomy" id="2778365"/>
    <lineage>
        <taxon>Bacteria</taxon>
        <taxon>Bacillati</taxon>
        <taxon>Chloroflexota</taxon>
        <taxon>Ktedonobacteria</taxon>
        <taxon>Ktedonobacterales</taxon>
        <taxon>Ktedonobacteraceae</taxon>
        <taxon>Ktedonobacter</taxon>
    </lineage>
</organism>
<evidence type="ECO:0008006" key="3">
    <source>
        <dbReference type="Google" id="ProtNLM"/>
    </source>
</evidence>
<evidence type="ECO:0000313" key="2">
    <source>
        <dbReference type="Proteomes" id="UP000654345"/>
    </source>
</evidence>
<reference evidence="1 2" key="1">
    <citation type="journal article" date="2021" name="Int. J. Syst. Evol. Microbiol.">
        <title>Reticulibacter mediterranei gen. nov., sp. nov., within the new family Reticulibacteraceae fam. nov., and Ktedonospora formicarum gen. nov., sp. nov., Ktedonobacter robiniae sp. nov., Dictyobacter formicarum sp. nov. and Dictyobacter arantiisoli sp. nov., belonging to the class Ktedonobacteria.</title>
        <authorList>
            <person name="Yabe S."/>
            <person name="Zheng Y."/>
            <person name="Wang C.M."/>
            <person name="Sakai Y."/>
            <person name="Abe K."/>
            <person name="Yokota A."/>
            <person name="Donadio S."/>
            <person name="Cavaletti L."/>
            <person name="Monciardini P."/>
        </authorList>
    </citation>
    <scope>NUCLEOTIDE SEQUENCE [LARGE SCALE GENOMIC DNA]</scope>
    <source>
        <strain evidence="1 2">SOSP1-30</strain>
    </source>
</reference>
<keyword evidence="2" id="KW-1185">Reference proteome</keyword>
<dbReference type="InterPro" id="IPR032710">
    <property type="entry name" value="NTF2-like_dom_sf"/>
</dbReference>
<sequence>MSLEQNKAVLTRFVNFINTGKTAIADEVVALDFLERDPFPGQQPGREGLKAVILMIRAAFPDLEWVVDEMVAEGETVASRFTWRGTHRGAFFGVPATGKQIMVTGMVFDRVVEGQLVESQILMDILSLLTQMGAIALPGEPPA</sequence>
<dbReference type="SUPFAM" id="SSF54427">
    <property type="entry name" value="NTF2-like"/>
    <property type="match status" value="1"/>
</dbReference>
<dbReference type="Gene3D" id="3.10.450.50">
    <property type="match status" value="1"/>
</dbReference>
<proteinExistence type="predicted"/>
<dbReference type="PANTHER" id="PTHR38436:SF1">
    <property type="entry name" value="ESTER CYCLASE"/>
    <property type="match status" value="1"/>
</dbReference>
<dbReference type="Proteomes" id="UP000654345">
    <property type="component" value="Unassembled WGS sequence"/>
</dbReference>
<dbReference type="RefSeq" id="WP_201368946.1">
    <property type="nucleotide sequence ID" value="NZ_BNJG01000001.1"/>
</dbReference>